<dbReference type="InterPro" id="IPR002830">
    <property type="entry name" value="UbiD"/>
</dbReference>
<evidence type="ECO:0000259" key="10">
    <source>
        <dbReference type="Pfam" id="PF20696"/>
    </source>
</evidence>
<dbReference type="PANTHER" id="PTHR30108:SF21">
    <property type="entry name" value="4-HYDROXYBENZOATE DECARBOXYLASE"/>
    <property type="match status" value="1"/>
</dbReference>
<comment type="cofactor">
    <cofactor evidence="7">
        <name>prenylated FMN</name>
        <dbReference type="ChEBI" id="CHEBI:87746"/>
    </cofactor>
</comment>
<comment type="caution">
    <text evidence="11">The sequence shown here is derived from an EMBL/GenBank/DDBJ whole genome shotgun (WGS) entry which is preliminary data.</text>
</comment>
<evidence type="ECO:0000256" key="3">
    <source>
        <dbReference type="ARBA" id="ARBA00049054"/>
    </source>
</evidence>
<dbReference type="Pfam" id="PF01977">
    <property type="entry name" value="UbiD"/>
    <property type="match status" value="1"/>
</dbReference>
<dbReference type="NCBIfam" id="TIGR00148">
    <property type="entry name" value="UbiD family decarboxylase"/>
    <property type="match status" value="1"/>
</dbReference>
<evidence type="ECO:0000256" key="2">
    <source>
        <dbReference type="ARBA" id="ARBA00010021"/>
    </source>
</evidence>
<evidence type="ECO:0000259" key="8">
    <source>
        <dbReference type="Pfam" id="PF01977"/>
    </source>
</evidence>
<evidence type="ECO:0000256" key="7">
    <source>
        <dbReference type="ARBA" id="ARBA00049936"/>
    </source>
</evidence>
<organism evidence="11">
    <name type="scientific">Staphylothermus marinus</name>
    <dbReference type="NCBI Taxonomy" id="2280"/>
    <lineage>
        <taxon>Archaea</taxon>
        <taxon>Thermoproteota</taxon>
        <taxon>Thermoprotei</taxon>
        <taxon>Desulfurococcales</taxon>
        <taxon>Desulfurococcaceae</taxon>
        <taxon>Staphylothermus</taxon>
    </lineage>
</organism>
<dbReference type="GO" id="GO:0016831">
    <property type="term" value="F:carboxy-lyase activity"/>
    <property type="evidence" value="ECO:0007669"/>
    <property type="project" value="InterPro"/>
</dbReference>
<comment type="function">
    <text evidence="4">Catalyzes the conversion of trans-anhydromevalonate 5-phosphate (tAHMP) into isopentenyl phosphate. Involved in the archaeal mevalonate (MVA) pathway, which provides fundamental precursors for isoprenoid biosynthesis, such as isopentenyl diphosphate (IPP) and dimethylallyl diphosphate (DMAPP).</text>
</comment>
<dbReference type="SUPFAM" id="SSF143968">
    <property type="entry name" value="UbiD C-terminal domain-like"/>
    <property type="match status" value="1"/>
</dbReference>
<accession>A0A7C4D7E4</accession>
<reference evidence="11" key="1">
    <citation type="journal article" date="2020" name="mSystems">
        <title>Genome- and Community-Level Interaction Insights into Carbon Utilization and Element Cycling Functions of Hydrothermarchaeota in Hydrothermal Sediment.</title>
        <authorList>
            <person name="Zhou Z."/>
            <person name="Liu Y."/>
            <person name="Xu W."/>
            <person name="Pan J."/>
            <person name="Luo Z.H."/>
            <person name="Li M."/>
        </authorList>
    </citation>
    <scope>NUCLEOTIDE SEQUENCE [LARGE SCALE GENOMIC DNA]</scope>
    <source>
        <strain evidence="11">SpSt-642</strain>
    </source>
</reference>
<proteinExistence type="inferred from homology"/>
<comment type="similarity">
    <text evidence="2">Belongs to the UbiD family.</text>
</comment>
<sequence>MNIHETIDFLKSKGRNVVYITSVDRELEITRLAYEHREDILVFQPNDSNYKCVTNILSSRKDLYVLMGVEGDRDAYNKLINSMSNPVKPEFVDFNEYFVKTDHGLKNIPFIKYFKEDGGYFLTSSIIAACINNICNASIHRVMLIDDTRAVVRIVPRHLHYIHEQYRSDGRDTPVAIVLGVNPLIELAAASSPPLGVYEIYVAGNLTNDPRVVKTPLYGIPVPASSSIVIEGVLSRDEVADEGPFVDILGLVDKRRKQPVFKLNAIYVNKRFEPLVHAIIPSFTEHIILMGFPREVSIYNALIGNYDVVKIRLTQGSAGWLHAVLSIRKRREGEGIAAGLSVIHAHPSVKHVIVVDNDIDIDNPMEVEWAIATRFKASENMVVLKNMPGSTLDPRSEDGLGDKLVIDATKPLNEPWDKYRRVNIP</sequence>
<name>A0A7C4D7E4_STAMA</name>
<dbReference type="SUPFAM" id="SSF50475">
    <property type="entry name" value="FMN-binding split barrel"/>
    <property type="match status" value="1"/>
</dbReference>
<gene>
    <name evidence="11" type="ORF">ENU14_04160</name>
</gene>
<evidence type="ECO:0000256" key="4">
    <source>
        <dbReference type="ARBA" id="ARBA00049583"/>
    </source>
</evidence>
<comment type="pathway">
    <text evidence="1">Isoprenoid biosynthesis; isopentenyl diphosphate biosynthesis via mevalonate pathway.</text>
</comment>
<evidence type="ECO:0000313" key="11">
    <source>
        <dbReference type="EMBL" id="HGM58761.1"/>
    </source>
</evidence>
<dbReference type="InterPro" id="IPR049383">
    <property type="entry name" value="UbiD-like_N"/>
</dbReference>
<evidence type="ECO:0000256" key="1">
    <source>
        <dbReference type="ARBA" id="ARBA00005092"/>
    </source>
</evidence>
<dbReference type="Gene3D" id="3.40.1670.10">
    <property type="entry name" value="UbiD C-terminal domain-like"/>
    <property type="match status" value="1"/>
</dbReference>
<dbReference type="PANTHER" id="PTHR30108">
    <property type="entry name" value="3-OCTAPRENYL-4-HYDROXYBENZOATE CARBOXY-LYASE-RELATED"/>
    <property type="match status" value="1"/>
</dbReference>
<dbReference type="InterPro" id="IPR048304">
    <property type="entry name" value="UbiD_Rift_dom"/>
</dbReference>
<feature type="domain" description="3-octaprenyl-4-hydroxybenzoate carboxy-lyase-like Rift-related" evidence="8">
    <location>
        <begin position="100"/>
        <end position="281"/>
    </location>
</feature>
<protein>
    <recommendedName>
        <fullName evidence="6">Anhydromevalonate phosphate decarboxylase</fullName>
        <ecNumber evidence="5">4.1.1.126</ecNumber>
    </recommendedName>
</protein>
<evidence type="ECO:0000256" key="6">
    <source>
        <dbReference type="ARBA" id="ARBA00049754"/>
    </source>
</evidence>
<dbReference type="Pfam" id="PF20696">
    <property type="entry name" value="UbiD_C"/>
    <property type="match status" value="1"/>
</dbReference>
<dbReference type="EMBL" id="DTBJ01000031">
    <property type="protein sequence ID" value="HGM58761.1"/>
    <property type="molecule type" value="Genomic_DNA"/>
</dbReference>
<evidence type="ECO:0000256" key="5">
    <source>
        <dbReference type="ARBA" id="ARBA00049727"/>
    </source>
</evidence>
<dbReference type="EC" id="4.1.1.126" evidence="5"/>
<comment type="catalytic activity">
    <reaction evidence="3">
        <text>(2E)-3-methyl-5-phosphooxypent-2-enoate + H(+) = isopentenyl phosphate + CO2</text>
        <dbReference type="Rhea" id="RHEA:78971"/>
        <dbReference type="ChEBI" id="CHEBI:15378"/>
        <dbReference type="ChEBI" id="CHEBI:16526"/>
        <dbReference type="ChEBI" id="CHEBI:65078"/>
        <dbReference type="ChEBI" id="CHEBI:229665"/>
        <dbReference type="EC" id="4.1.1.126"/>
    </reaction>
    <physiologicalReaction direction="left-to-right" evidence="3">
        <dbReference type="Rhea" id="RHEA:78972"/>
    </physiologicalReaction>
</comment>
<dbReference type="Pfam" id="PF20695">
    <property type="entry name" value="UbiD_N"/>
    <property type="match status" value="1"/>
</dbReference>
<dbReference type="InterPro" id="IPR049381">
    <property type="entry name" value="UbiD-like_C"/>
</dbReference>
<dbReference type="GO" id="GO:0005737">
    <property type="term" value="C:cytoplasm"/>
    <property type="evidence" value="ECO:0007669"/>
    <property type="project" value="TreeGrafter"/>
</dbReference>
<dbReference type="AlphaFoldDB" id="A0A7C4D7E4"/>
<evidence type="ECO:0000259" key="9">
    <source>
        <dbReference type="Pfam" id="PF20695"/>
    </source>
</evidence>
<feature type="domain" description="3-octaprenyl-4-hydroxybenzoate carboxy-lyase-like N-terminal" evidence="9">
    <location>
        <begin position="7"/>
        <end position="73"/>
    </location>
</feature>
<feature type="domain" description="3-octaprenyl-4-hydroxybenzoate carboxy-lyase-like C-terminal" evidence="10">
    <location>
        <begin position="288"/>
        <end position="408"/>
    </location>
</feature>